<evidence type="ECO:0000256" key="4">
    <source>
        <dbReference type="ARBA" id="ARBA00022989"/>
    </source>
</evidence>
<dbReference type="Proteomes" id="UP000777303">
    <property type="component" value="Unassembled WGS sequence"/>
</dbReference>
<evidence type="ECO:0000256" key="7">
    <source>
        <dbReference type="SAM" id="Phobius"/>
    </source>
</evidence>
<gene>
    <name evidence="8" type="ORF">H9901_04000</name>
</gene>
<evidence type="ECO:0000256" key="1">
    <source>
        <dbReference type="ARBA" id="ARBA00004141"/>
    </source>
</evidence>
<protein>
    <submittedName>
        <fullName evidence="8">Metal ABC transporter permease</fullName>
    </submittedName>
</protein>
<organism evidence="8 9">
    <name type="scientific">Candidatus Paralactobacillus gallistercoris</name>
    <dbReference type="NCBI Taxonomy" id="2838724"/>
    <lineage>
        <taxon>Bacteria</taxon>
        <taxon>Bacillati</taxon>
        <taxon>Bacillota</taxon>
        <taxon>Bacilli</taxon>
        <taxon>Lactobacillales</taxon>
        <taxon>Lactobacillaceae</taxon>
        <taxon>Lactobacillus</taxon>
    </lineage>
</organism>
<feature type="transmembrane region" description="Helical" evidence="7">
    <location>
        <begin position="130"/>
        <end position="151"/>
    </location>
</feature>
<keyword evidence="4 7" id="KW-1133">Transmembrane helix</keyword>
<keyword evidence="3 6" id="KW-0812">Transmembrane</keyword>
<keyword evidence="5 7" id="KW-0472">Membrane</keyword>
<reference evidence="8" key="1">
    <citation type="journal article" date="2021" name="PeerJ">
        <title>Extensive microbial diversity within the chicken gut microbiome revealed by metagenomics and culture.</title>
        <authorList>
            <person name="Gilroy R."/>
            <person name="Ravi A."/>
            <person name="Getino M."/>
            <person name="Pursley I."/>
            <person name="Horton D.L."/>
            <person name="Alikhan N.F."/>
            <person name="Baker D."/>
            <person name="Gharbi K."/>
            <person name="Hall N."/>
            <person name="Watson M."/>
            <person name="Adriaenssens E.M."/>
            <person name="Foster-Nyarko E."/>
            <person name="Jarju S."/>
            <person name="Secka A."/>
            <person name="Antonio M."/>
            <person name="Oren A."/>
            <person name="Chaudhuri R.R."/>
            <person name="La Ragione R."/>
            <person name="Hildebrand F."/>
            <person name="Pallen M.J."/>
        </authorList>
    </citation>
    <scope>NUCLEOTIDE SEQUENCE</scope>
    <source>
        <strain evidence="8">F6-6636</strain>
    </source>
</reference>
<dbReference type="InterPro" id="IPR001626">
    <property type="entry name" value="ABC_TroCD"/>
</dbReference>
<dbReference type="AlphaFoldDB" id="A0A948TJN6"/>
<dbReference type="EMBL" id="JAHLFS010000051">
    <property type="protein sequence ID" value="MBU3851844.1"/>
    <property type="molecule type" value="Genomic_DNA"/>
</dbReference>
<dbReference type="PANTHER" id="PTHR30477">
    <property type="entry name" value="ABC-TRANSPORTER METAL-BINDING PROTEIN"/>
    <property type="match status" value="1"/>
</dbReference>
<name>A0A948TJN6_9LACO</name>
<feature type="transmembrane region" description="Helical" evidence="7">
    <location>
        <begin position="12"/>
        <end position="32"/>
    </location>
</feature>
<dbReference type="PANTHER" id="PTHR30477:SF0">
    <property type="entry name" value="METAL TRANSPORT SYSTEM MEMBRANE PROTEIN TM_0125-RELATED"/>
    <property type="match status" value="1"/>
</dbReference>
<dbReference type="GO" id="GO:0043190">
    <property type="term" value="C:ATP-binding cassette (ABC) transporter complex"/>
    <property type="evidence" value="ECO:0007669"/>
    <property type="project" value="InterPro"/>
</dbReference>
<comment type="caution">
    <text evidence="8">The sequence shown here is derived from an EMBL/GenBank/DDBJ whole genome shotgun (WGS) entry which is preliminary data.</text>
</comment>
<dbReference type="GO" id="GO:0055085">
    <property type="term" value="P:transmembrane transport"/>
    <property type="evidence" value="ECO:0007669"/>
    <property type="project" value="InterPro"/>
</dbReference>
<feature type="transmembrane region" description="Helical" evidence="7">
    <location>
        <begin position="245"/>
        <end position="264"/>
    </location>
</feature>
<accession>A0A948TJN6</accession>
<feature type="transmembrane region" description="Helical" evidence="7">
    <location>
        <begin position="172"/>
        <end position="190"/>
    </location>
</feature>
<proteinExistence type="inferred from homology"/>
<evidence type="ECO:0000256" key="6">
    <source>
        <dbReference type="RuleBase" id="RU003943"/>
    </source>
</evidence>
<reference evidence="8" key="2">
    <citation type="submission" date="2021-04" db="EMBL/GenBank/DDBJ databases">
        <authorList>
            <person name="Gilroy R."/>
        </authorList>
    </citation>
    <scope>NUCLEOTIDE SEQUENCE</scope>
    <source>
        <strain evidence="8">F6-6636</strain>
    </source>
</reference>
<feature type="transmembrane region" description="Helical" evidence="7">
    <location>
        <begin position="52"/>
        <end position="79"/>
    </location>
</feature>
<sequence length="268" mass="29102">MYLFAFEYMRNAYLAGTFIAITCGIIGVFVIARNMAFLAHTLAEIGFAGAAFGLFVGLTSLQGMLLFTILSALFVGQLGDIANSTSQRESSISAVSGIFIGMGILFLSLANKNASSATNILFGSVIGISIHDVVQLICLSIIVLITITCIYRKLIFDSYDRIGARAQGLSKHWLSLLFLLLLAISVSISAQIVGSLLVFILLTLPSSTAKYLGRTVPQMLIIAVLCALIGVWLGLYLGYLTNLPVTFFIALIEFILYFTALLYYQHQH</sequence>
<dbReference type="Gene3D" id="1.10.3470.10">
    <property type="entry name" value="ABC transporter involved in vitamin B12 uptake, BtuC"/>
    <property type="match status" value="1"/>
</dbReference>
<evidence type="ECO:0000256" key="5">
    <source>
        <dbReference type="ARBA" id="ARBA00023136"/>
    </source>
</evidence>
<dbReference type="InterPro" id="IPR037294">
    <property type="entry name" value="ABC_BtuC-like"/>
</dbReference>
<comment type="similarity">
    <text evidence="2 6">Belongs to the ABC-3 integral membrane protein family.</text>
</comment>
<evidence type="ECO:0000313" key="9">
    <source>
        <dbReference type="Proteomes" id="UP000777303"/>
    </source>
</evidence>
<dbReference type="SUPFAM" id="SSF81345">
    <property type="entry name" value="ABC transporter involved in vitamin B12 uptake, BtuC"/>
    <property type="match status" value="1"/>
</dbReference>
<keyword evidence="6" id="KW-0813">Transport</keyword>
<evidence type="ECO:0000313" key="8">
    <source>
        <dbReference type="EMBL" id="MBU3851844.1"/>
    </source>
</evidence>
<feature type="transmembrane region" description="Helical" evidence="7">
    <location>
        <begin position="91"/>
        <end position="110"/>
    </location>
</feature>
<comment type="subcellular location">
    <subcellularLocation>
        <location evidence="6">Cell membrane</location>
        <topology evidence="6">Multi-pass membrane protein</topology>
    </subcellularLocation>
    <subcellularLocation>
        <location evidence="1">Membrane</location>
        <topology evidence="1">Multi-pass membrane protein</topology>
    </subcellularLocation>
</comment>
<evidence type="ECO:0000256" key="3">
    <source>
        <dbReference type="ARBA" id="ARBA00022692"/>
    </source>
</evidence>
<feature type="transmembrane region" description="Helical" evidence="7">
    <location>
        <begin position="220"/>
        <end position="239"/>
    </location>
</feature>
<dbReference type="Pfam" id="PF00950">
    <property type="entry name" value="ABC-3"/>
    <property type="match status" value="1"/>
</dbReference>
<evidence type="ECO:0000256" key="2">
    <source>
        <dbReference type="ARBA" id="ARBA00008034"/>
    </source>
</evidence>